<dbReference type="SUPFAM" id="SSF52540">
    <property type="entry name" value="P-loop containing nucleoside triphosphate hydrolases"/>
    <property type="match status" value="2"/>
</dbReference>
<feature type="compositionally biased region" description="Low complexity" evidence="4">
    <location>
        <begin position="1296"/>
        <end position="1306"/>
    </location>
</feature>
<dbReference type="Pfam" id="PF00176">
    <property type="entry name" value="SNF2-rel_dom"/>
    <property type="match status" value="1"/>
</dbReference>
<evidence type="ECO:0000256" key="1">
    <source>
        <dbReference type="ARBA" id="ARBA00022741"/>
    </source>
</evidence>
<accession>A0A401G9F8</accession>
<evidence type="ECO:0000256" key="2">
    <source>
        <dbReference type="ARBA" id="ARBA00022801"/>
    </source>
</evidence>
<feature type="compositionally biased region" description="Basic and acidic residues" evidence="4">
    <location>
        <begin position="1152"/>
        <end position="1168"/>
    </location>
</feature>
<evidence type="ECO:0000256" key="3">
    <source>
        <dbReference type="ARBA" id="ARBA00022840"/>
    </source>
</evidence>
<feature type="compositionally biased region" description="Low complexity" evidence="4">
    <location>
        <begin position="1090"/>
        <end position="1103"/>
    </location>
</feature>
<evidence type="ECO:0000313" key="6">
    <source>
        <dbReference type="EMBL" id="GBE78804.1"/>
    </source>
</evidence>
<dbReference type="PANTHER" id="PTHR10799">
    <property type="entry name" value="SNF2/RAD54 HELICASE FAMILY"/>
    <property type="match status" value="1"/>
</dbReference>
<dbReference type="GO" id="GO:0005524">
    <property type="term" value="F:ATP binding"/>
    <property type="evidence" value="ECO:0007669"/>
    <property type="project" value="InterPro"/>
</dbReference>
<dbReference type="PROSITE" id="PS51194">
    <property type="entry name" value="HELICASE_CTER"/>
    <property type="match status" value="1"/>
</dbReference>
<dbReference type="Pfam" id="PF00271">
    <property type="entry name" value="Helicase_C"/>
    <property type="match status" value="1"/>
</dbReference>
<dbReference type="RefSeq" id="XP_027609717.1">
    <property type="nucleotide sequence ID" value="XM_027753916.1"/>
</dbReference>
<dbReference type="InParanoid" id="A0A401G9F8"/>
<dbReference type="GeneID" id="38775721"/>
<evidence type="ECO:0000313" key="7">
    <source>
        <dbReference type="Proteomes" id="UP000287166"/>
    </source>
</evidence>
<dbReference type="InterPro" id="IPR049730">
    <property type="entry name" value="SNF2/RAD54-like_C"/>
</dbReference>
<dbReference type="GO" id="GO:0016787">
    <property type="term" value="F:hydrolase activity"/>
    <property type="evidence" value="ECO:0007669"/>
    <property type="project" value="UniProtKB-KW"/>
</dbReference>
<keyword evidence="7" id="KW-1185">Reference proteome</keyword>
<dbReference type="Proteomes" id="UP000287166">
    <property type="component" value="Unassembled WGS sequence"/>
</dbReference>
<evidence type="ECO:0000259" key="5">
    <source>
        <dbReference type="PROSITE" id="PS51194"/>
    </source>
</evidence>
<dbReference type="STRING" id="139825.A0A401G9F8"/>
<feature type="compositionally biased region" description="Polar residues" evidence="4">
    <location>
        <begin position="1604"/>
        <end position="1613"/>
    </location>
</feature>
<sequence length="1633" mass="180790">MGYALLCDSVLYYEAWQWPGWRDLTGMDSPPHELEAAARHSAGISWSKKEMNEFEQYYTFVRGAATSGDLKDKIMDGKKLAPTVNQGRKLWQDLWARLLRKSGLNRKIDDLMQQHHCDYRSVSVAFKTRELPGGHADWTSPYLPELGAGLLGGEVLVDHRLMNTTARLLMKEVLYFAWERQTRRAKIWVKNYGGKKTAVDDAWDAFKGGKKKGRALLTLMQKLKDFHDHAQYMNDPEAEQDVEERLKHLESVLGEAGKELRPGAKNSAKLSAADRKRMLSLVTEQELEEVYRQYVELFVEGPMRADATDDAAVDVLGAGDNMTDDLGTDLGVEPESKMTRQALMESMGVKGEVFPLMNEARHKKAFLVWTEGKTPEEVRAMQREMGKKRDKLTESDEWAPLTLRWHQVAGIRATLRMMAQGSSGVLIADEVGLGKTAQALGLIGMISHYIDAQERGKPVEVSPQLRLPEGRKLVSAPHVIISSATLMPNWLTEARTWLKGFEFFEYTGQLKSRRNFFGPNSAWAKAKSPMHMRIIFATTPSDALCPADIGLQLWAEGQHSALSDPVRHRWDVHQANKGASLQAVTNDSANYFGSRPAQNSVSERLPLKKGVSKEVKESMHLLNSLVAIGLLILDESHEVRTGKNVFSAMLWLAWIALLTVGQSATPIYTHPKDMVYAGRALGIKGCMGEAVDAFERELVRKLARARRQEKTKLGNEPLGAAFDSASTATREIYIRGIRDIKTKFGDCIIRRTNQSKDNNGKVLGGLKDYIRVAAYLKLEDWELKIVNTLEKADHQASVSSLYFDTRKFYIRTRQGTNQPALVGYKEGSLADPPKQIDSEEIYDEVASTKTKTMIELVRYHLQQPSAAPAVFDEDGNMAFPQGSVPNDGGGPTKIVVYTDFPSLLGPLTESLDVHNIRYFVIHGGVLPPARAKVVQDYESCDVPCVLLLSRVGLTGINLACAHVLIIMDPLFSEQDKRQLIGRIWRFPQSLVCVIYDFIALATTDVPLSGIARKKEEMLQVFAKRSEYADELLAALRGDDIDDDVNYEPDVEEDEDEAPPGKAKTRGTRKPAATKVGAASSSRKDTATKGDAASSSTKDATTTTKKQRMKSKPTEKDKKSKATEKDTEGTIEVSSDDDTAATTTTKKQRMKSKPTEKDKKSKATEKDTEGTIEVSSDDDTAPKSKPTEKGKQVLKNVQSDDHAPPKSNPTQKGKERAPPAPSHVGAASDPASLPATPRAPRPKPRPPMPAVNAEQTEQPLRQEDRTQSEGGEGSKEPRAQESEEGGSRTQSDTPGPTTAASTTTRSTRQVLEDLGFVWDDIREVSPERWSPHLHPAQLGSWFPFEAARPRGGVSFEQMMADRRFYDWNNVPDFDAAIFGPFDRIAVHAPGDPCHELIGQLLQSGWPNPPSWRRGRNAQLTVPKNVLCNTPAASWLAPHPAQISYWYPLPGLKQARPNLKPENYDPNVHYSYQTWVPFDANRYGPYDRVLQAREDDPSLTGLHLFLAGGFPAVPSHRHGNAARQRPTPRQSAWFVKWDGSPQGLGAPAPARTESDTPSTSSGTPREPALQKSGLAHSLAQMTVDDQLAKQVVPASSKGPGADTRSDSSMEFSSDAEQPGAGSPNEKSPPRKKQKT</sequence>
<feature type="compositionally biased region" description="Basic and acidic residues" evidence="4">
    <location>
        <begin position="1259"/>
        <end position="1280"/>
    </location>
</feature>
<keyword evidence="2" id="KW-0378">Hydrolase</keyword>
<feature type="compositionally biased region" description="Acidic residues" evidence="4">
    <location>
        <begin position="1040"/>
        <end position="1057"/>
    </location>
</feature>
<feature type="compositionally biased region" description="Basic and acidic residues" evidence="4">
    <location>
        <begin position="1179"/>
        <end position="1190"/>
    </location>
</feature>
<feature type="region of interest" description="Disordered" evidence="4">
    <location>
        <begin position="1040"/>
        <end position="1306"/>
    </location>
</feature>
<protein>
    <recommendedName>
        <fullName evidence="5">Helicase C-terminal domain-containing protein</fullName>
    </recommendedName>
</protein>
<feature type="compositionally biased region" description="Basic and acidic residues" evidence="4">
    <location>
        <begin position="1111"/>
        <end position="1127"/>
    </location>
</feature>
<dbReference type="SMART" id="SM00490">
    <property type="entry name" value="HELICc"/>
    <property type="match status" value="1"/>
</dbReference>
<dbReference type="OrthoDB" id="2757769at2759"/>
<gene>
    <name evidence="6" type="ORF">SCP_0200010</name>
</gene>
<feature type="domain" description="Helicase C-terminal" evidence="5">
    <location>
        <begin position="872"/>
        <end position="1033"/>
    </location>
</feature>
<reference evidence="6 7" key="1">
    <citation type="journal article" date="2018" name="Sci. Rep.">
        <title>Genome sequence of the cauliflower mushroom Sparassis crispa (Hanabiratake) and its association with beneficial usage.</title>
        <authorList>
            <person name="Kiyama R."/>
            <person name="Furutani Y."/>
            <person name="Kawaguchi K."/>
            <person name="Nakanishi T."/>
        </authorList>
    </citation>
    <scope>NUCLEOTIDE SEQUENCE [LARGE SCALE GENOMIC DNA]</scope>
</reference>
<organism evidence="6 7">
    <name type="scientific">Sparassis crispa</name>
    <dbReference type="NCBI Taxonomy" id="139825"/>
    <lineage>
        <taxon>Eukaryota</taxon>
        <taxon>Fungi</taxon>
        <taxon>Dikarya</taxon>
        <taxon>Basidiomycota</taxon>
        <taxon>Agaricomycotina</taxon>
        <taxon>Agaricomycetes</taxon>
        <taxon>Polyporales</taxon>
        <taxon>Sparassidaceae</taxon>
        <taxon>Sparassis</taxon>
    </lineage>
</organism>
<feature type="compositionally biased region" description="Polar residues" evidence="4">
    <location>
        <begin position="1286"/>
        <end position="1295"/>
    </location>
</feature>
<proteinExistence type="predicted"/>
<dbReference type="Gene3D" id="3.40.50.300">
    <property type="entry name" value="P-loop containing nucleotide triphosphate hydrolases"/>
    <property type="match status" value="1"/>
</dbReference>
<dbReference type="InterPro" id="IPR027417">
    <property type="entry name" value="P-loop_NTPase"/>
</dbReference>
<name>A0A401G9F8_9APHY</name>
<feature type="region of interest" description="Disordered" evidence="4">
    <location>
        <begin position="1533"/>
        <end position="1633"/>
    </location>
</feature>
<comment type="caution">
    <text evidence="6">The sequence shown here is derived from an EMBL/GenBank/DDBJ whole genome shotgun (WGS) entry which is preliminary data.</text>
</comment>
<dbReference type="Gene3D" id="3.40.50.10810">
    <property type="entry name" value="Tandem AAA-ATPase domain"/>
    <property type="match status" value="1"/>
</dbReference>
<dbReference type="InterPro" id="IPR001650">
    <property type="entry name" value="Helicase_C-like"/>
</dbReference>
<keyword evidence="1" id="KW-0547">Nucleotide-binding</keyword>
<keyword evidence="3" id="KW-0067">ATP-binding</keyword>
<dbReference type="CDD" id="cd18793">
    <property type="entry name" value="SF2_C_SNF"/>
    <property type="match status" value="1"/>
</dbReference>
<dbReference type="SMART" id="SM00487">
    <property type="entry name" value="DEXDc"/>
    <property type="match status" value="1"/>
</dbReference>
<dbReference type="InterPro" id="IPR038718">
    <property type="entry name" value="SNF2-like_sf"/>
</dbReference>
<dbReference type="EMBL" id="BFAD01000002">
    <property type="protein sequence ID" value="GBE78804.1"/>
    <property type="molecule type" value="Genomic_DNA"/>
</dbReference>
<evidence type="ECO:0000256" key="4">
    <source>
        <dbReference type="SAM" id="MobiDB-lite"/>
    </source>
</evidence>
<dbReference type="InterPro" id="IPR000330">
    <property type="entry name" value="SNF2_N"/>
</dbReference>
<dbReference type="InterPro" id="IPR014001">
    <property type="entry name" value="Helicase_ATP-bd"/>
</dbReference>